<dbReference type="Proteomes" id="UP001249851">
    <property type="component" value="Unassembled WGS sequence"/>
</dbReference>
<gene>
    <name evidence="1" type="ORF">P5673_013821</name>
</gene>
<proteinExistence type="predicted"/>
<dbReference type="EMBL" id="JARQWQ010000027">
    <property type="protein sequence ID" value="KAK2562860.1"/>
    <property type="molecule type" value="Genomic_DNA"/>
</dbReference>
<protein>
    <submittedName>
        <fullName evidence="1">Uncharacterized protein</fullName>
    </submittedName>
</protein>
<reference evidence="1" key="2">
    <citation type="journal article" date="2023" name="Science">
        <title>Genomic signatures of disease resistance in endangered staghorn corals.</title>
        <authorList>
            <person name="Vollmer S.V."/>
            <person name="Selwyn J.D."/>
            <person name="Despard B.A."/>
            <person name="Roesel C.L."/>
        </authorList>
    </citation>
    <scope>NUCLEOTIDE SEQUENCE</scope>
    <source>
        <strain evidence="1">K2</strain>
    </source>
</reference>
<name>A0AAD9QKD1_ACRCE</name>
<sequence length="88" mass="10365">MLRAVRKTVMRCQTFETTYLTVINFIANHKKQQEKTKKKYHGTRLKPVQRVFLSICLPQHEINNLTYDPESRQLICPSSQDLSAFQPQ</sequence>
<keyword evidence="2" id="KW-1185">Reference proteome</keyword>
<evidence type="ECO:0000313" key="2">
    <source>
        <dbReference type="Proteomes" id="UP001249851"/>
    </source>
</evidence>
<organism evidence="1 2">
    <name type="scientific">Acropora cervicornis</name>
    <name type="common">Staghorn coral</name>
    <dbReference type="NCBI Taxonomy" id="6130"/>
    <lineage>
        <taxon>Eukaryota</taxon>
        <taxon>Metazoa</taxon>
        <taxon>Cnidaria</taxon>
        <taxon>Anthozoa</taxon>
        <taxon>Hexacorallia</taxon>
        <taxon>Scleractinia</taxon>
        <taxon>Astrocoeniina</taxon>
        <taxon>Acroporidae</taxon>
        <taxon>Acropora</taxon>
    </lineage>
</organism>
<accession>A0AAD9QKD1</accession>
<comment type="caution">
    <text evidence="1">The sequence shown here is derived from an EMBL/GenBank/DDBJ whole genome shotgun (WGS) entry which is preliminary data.</text>
</comment>
<dbReference type="AlphaFoldDB" id="A0AAD9QKD1"/>
<reference evidence="1" key="1">
    <citation type="journal article" date="2023" name="G3 (Bethesda)">
        <title>Whole genome assembly and annotation of the endangered Caribbean coral Acropora cervicornis.</title>
        <authorList>
            <person name="Selwyn J.D."/>
            <person name="Vollmer S.V."/>
        </authorList>
    </citation>
    <scope>NUCLEOTIDE SEQUENCE</scope>
    <source>
        <strain evidence="1">K2</strain>
    </source>
</reference>
<evidence type="ECO:0000313" key="1">
    <source>
        <dbReference type="EMBL" id="KAK2562860.1"/>
    </source>
</evidence>